<dbReference type="GO" id="GO:0016887">
    <property type="term" value="F:ATP hydrolysis activity"/>
    <property type="evidence" value="ECO:0007669"/>
    <property type="project" value="InterPro"/>
</dbReference>
<keyword evidence="7" id="KW-1185">Reference proteome</keyword>
<dbReference type="InterPro" id="IPR013563">
    <property type="entry name" value="Oligopep_ABC_C"/>
</dbReference>
<dbReference type="InterPro" id="IPR003439">
    <property type="entry name" value="ABC_transporter-like_ATP-bd"/>
</dbReference>
<evidence type="ECO:0000259" key="5">
    <source>
        <dbReference type="PROSITE" id="PS50893"/>
    </source>
</evidence>
<dbReference type="InParanoid" id="A0A3N0V1Q7"/>
<evidence type="ECO:0000313" key="7">
    <source>
        <dbReference type="Proteomes" id="UP000282106"/>
    </source>
</evidence>
<evidence type="ECO:0000256" key="3">
    <source>
        <dbReference type="ARBA" id="ARBA00022741"/>
    </source>
</evidence>
<keyword evidence="2" id="KW-0813">Transport</keyword>
<proteinExistence type="inferred from homology"/>
<dbReference type="GO" id="GO:0005524">
    <property type="term" value="F:ATP binding"/>
    <property type="evidence" value="ECO:0007669"/>
    <property type="project" value="UniProtKB-KW"/>
</dbReference>
<protein>
    <submittedName>
        <fullName evidence="6">ATP-binding cassette domain-containing protein</fullName>
    </submittedName>
</protein>
<dbReference type="InterPro" id="IPR017871">
    <property type="entry name" value="ABC_transporter-like_CS"/>
</dbReference>
<dbReference type="PANTHER" id="PTHR43776:SF7">
    <property type="entry name" value="D,D-DIPEPTIDE TRANSPORT ATP-BINDING PROTEIN DDPF-RELATED"/>
    <property type="match status" value="1"/>
</dbReference>
<dbReference type="NCBIfam" id="TIGR01727">
    <property type="entry name" value="oligo_HPY"/>
    <property type="match status" value="1"/>
</dbReference>
<gene>
    <name evidence="6" type="ORF">ED208_15660</name>
</gene>
<comment type="caution">
    <text evidence="6">The sequence shown here is derived from an EMBL/GenBank/DDBJ whole genome shotgun (WGS) entry which is preliminary data.</text>
</comment>
<dbReference type="FunFam" id="3.40.50.300:FF:000016">
    <property type="entry name" value="Oligopeptide ABC transporter ATP-binding component"/>
    <property type="match status" value="1"/>
</dbReference>
<dbReference type="GO" id="GO:0055085">
    <property type="term" value="P:transmembrane transport"/>
    <property type="evidence" value="ECO:0007669"/>
    <property type="project" value="UniProtKB-ARBA"/>
</dbReference>
<dbReference type="Proteomes" id="UP000282106">
    <property type="component" value="Unassembled WGS sequence"/>
</dbReference>
<keyword evidence="4 6" id="KW-0067">ATP-binding</keyword>
<dbReference type="FunCoup" id="A0A3N0V1Q7">
    <property type="interactions" value="192"/>
</dbReference>
<dbReference type="InterPro" id="IPR003593">
    <property type="entry name" value="AAA+_ATPase"/>
</dbReference>
<dbReference type="Pfam" id="PF00005">
    <property type="entry name" value="ABC_tran"/>
    <property type="match status" value="1"/>
</dbReference>
<dbReference type="AlphaFoldDB" id="A0A3N0V1Q7"/>
<accession>A0A3N0V1Q7</accession>
<keyword evidence="3" id="KW-0547">Nucleotide-binding</keyword>
<dbReference type="Pfam" id="PF08352">
    <property type="entry name" value="oligo_HPY"/>
    <property type="match status" value="1"/>
</dbReference>
<evidence type="ECO:0000313" key="6">
    <source>
        <dbReference type="EMBL" id="ROH86471.1"/>
    </source>
</evidence>
<name>A0A3N0V1Q7_9GAMM</name>
<organism evidence="6 7">
    <name type="scientific">Stagnimonas aquatica</name>
    <dbReference type="NCBI Taxonomy" id="2689987"/>
    <lineage>
        <taxon>Bacteria</taxon>
        <taxon>Pseudomonadati</taxon>
        <taxon>Pseudomonadota</taxon>
        <taxon>Gammaproteobacteria</taxon>
        <taxon>Nevskiales</taxon>
        <taxon>Nevskiaceae</taxon>
        <taxon>Stagnimonas</taxon>
    </lineage>
</organism>
<evidence type="ECO:0000256" key="2">
    <source>
        <dbReference type="ARBA" id="ARBA00022448"/>
    </source>
</evidence>
<evidence type="ECO:0000256" key="1">
    <source>
        <dbReference type="ARBA" id="ARBA00005417"/>
    </source>
</evidence>
<dbReference type="GO" id="GO:0015833">
    <property type="term" value="P:peptide transport"/>
    <property type="evidence" value="ECO:0007669"/>
    <property type="project" value="InterPro"/>
</dbReference>
<dbReference type="PANTHER" id="PTHR43776">
    <property type="entry name" value="TRANSPORT ATP-BINDING PROTEIN"/>
    <property type="match status" value="1"/>
</dbReference>
<dbReference type="SUPFAM" id="SSF52540">
    <property type="entry name" value="P-loop containing nucleoside triphosphate hydrolases"/>
    <property type="match status" value="1"/>
</dbReference>
<dbReference type="EMBL" id="RJVO01000009">
    <property type="protein sequence ID" value="ROH86471.1"/>
    <property type="molecule type" value="Genomic_DNA"/>
</dbReference>
<dbReference type="InterPro" id="IPR050319">
    <property type="entry name" value="ABC_transp_ATP-bind"/>
</dbReference>
<dbReference type="Gene3D" id="3.40.50.300">
    <property type="entry name" value="P-loop containing nucleotide triphosphate hydrolases"/>
    <property type="match status" value="1"/>
</dbReference>
<dbReference type="InterPro" id="IPR027417">
    <property type="entry name" value="P-loop_NTPase"/>
</dbReference>
<dbReference type="PROSITE" id="PS00211">
    <property type="entry name" value="ABC_TRANSPORTER_1"/>
    <property type="match status" value="1"/>
</dbReference>
<sequence length="345" mass="37500">MSAPPLLTVRRLSVQYPLRRWLPWQAKRQLRAVDGINFNLEPGETLGVVGESGCGKSSLARALAGLEPISGGAVHFLGRDLAKLGKKDWRPLRRDIQMVFQDPLASLNPRHSVAKSIEQPLIALRPELDASERARRVAAILERVGLDAGDGVRRPKELSGGQCQRVGLARALVVEPKLLICDEPVSALDVSVQAQVINLLAELQRERQLAILFIAHDLAVVRQLCSRLLVMYAGRVMEQGAREPLFARPVHPYTQALIRAIPGEGGLSAPAKGEAGEGEAPDLSLPQLGCVYRSRCPIADDYCGRVTPTLRRTGDGLDHHAACHFSAPELSELADTWPQGLPLPA</sequence>
<reference evidence="6 7" key="1">
    <citation type="submission" date="2018-10" db="EMBL/GenBank/DDBJ databases">
        <authorList>
            <person name="Chen W.-M."/>
        </authorList>
    </citation>
    <scope>NUCLEOTIDE SEQUENCE [LARGE SCALE GENOMIC DNA]</scope>
    <source>
        <strain evidence="6 7">THS-13</strain>
    </source>
</reference>
<dbReference type="PROSITE" id="PS50893">
    <property type="entry name" value="ABC_TRANSPORTER_2"/>
    <property type="match status" value="1"/>
</dbReference>
<dbReference type="RefSeq" id="WP_123212866.1">
    <property type="nucleotide sequence ID" value="NZ_RJVO01000009.1"/>
</dbReference>
<evidence type="ECO:0000256" key="4">
    <source>
        <dbReference type="ARBA" id="ARBA00022840"/>
    </source>
</evidence>
<dbReference type="SMART" id="SM00382">
    <property type="entry name" value="AAA"/>
    <property type="match status" value="1"/>
</dbReference>
<comment type="similarity">
    <text evidence="1">Belongs to the ABC transporter superfamily.</text>
</comment>
<dbReference type="CDD" id="cd03257">
    <property type="entry name" value="ABC_NikE_OppD_transporters"/>
    <property type="match status" value="1"/>
</dbReference>
<feature type="domain" description="ABC transporter" evidence="5">
    <location>
        <begin position="9"/>
        <end position="258"/>
    </location>
</feature>